<dbReference type="InterPro" id="IPR017853">
    <property type="entry name" value="GH"/>
</dbReference>
<dbReference type="PRINTS" id="PR00133">
    <property type="entry name" value="GLHYDRLASE3"/>
</dbReference>
<feature type="signal peptide" evidence="2">
    <location>
        <begin position="1"/>
        <end position="26"/>
    </location>
</feature>
<dbReference type="Pfam" id="PF01915">
    <property type="entry name" value="Glyco_hydro_3_C"/>
    <property type="match status" value="1"/>
</dbReference>
<reference evidence="6 7" key="1">
    <citation type="submission" date="2023-08" db="EMBL/GenBank/DDBJ databases">
        <authorList>
            <person name="Joshi A."/>
            <person name="Thite S."/>
        </authorList>
    </citation>
    <scope>NUCLEOTIDE SEQUENCE [LARGE SCALE GENOMIC DNA]</scope>
    <source>
        <strain evidence="6 7">AC40</strain>
    </source>
</reference>
<dbReference type="RefSeq" id="WP_305892588.1">
    <property type="nucleotide sequence ID" value="NZ_JAUZVZ010000004.1"/>
</dbReference>
<evidence type="ECO:0000256" key="2">
    <source>
        <dbReference type="SAM" id="SignalP"/>
    </source>
</evidence>
<evidence type="ECO:0000313" key="7">
    <source>
        <dbReference type="Proteomes" id="UP001231616"/>
    </source>
</evidence>
<evidence type="ECO:0000259" key="5">
    <source>
        <dbReference type="Pfam" id="PF18559"/>
    </source>
</evidence>
<feature type="domain" description="ExoP galactose-binding-like" evidence="5">
    <location>
        <begin position="675"/>
        <end position="839"/>
    </location>
</feature>
<protein>
    <submittedName>
        <fullName evidence="6">Glycoside hydrolase family 3 N-terminal domain-containing protein</fullName>
    </submittedName>
</protein>
<dbReference type="Gene3D" id="3.40.50.1700">
    <property type="entry name" value="Glycoside hydrolase family 3 C-terminal domain"/>
    <property type="match status" value="1"/>
</dbReference>
<dbReference type="Pfam" id="PF00933">
    <property type="entry name" value="Glyco_hydro_3"/>
    <property type="match status" value="1"/>
</dbReference>
<proteinExistence type="predicted"/>
<keyword evidence="7" id="KW-1185">Reference proteome</keyword>
<dbReference type="InterPro" id="IPR036962">
    <property type="entry name" value="Glyco_hydro_3_N_sf"/>
</dbReference>
<dbReference type="PANTHER" id="PTHR30620:SF77">
    <property type="entry name" value="LYSOSOMAL BETA GLUCOSIDASE-LIKE"/>
    <property type="match status" value="1"/>
</dbReference>
<keyword evidence="2" id="KW-0732">Signal</keyword>
<feature type="chain" id="PRO_5047059689" evidence="2">
    <location>
        <begin position="27"/>
        <end position="855"/>
    </location>
</feature>
<keyword evidence="1 6" id="KW-0378">Hydrolase</keyword>
<name>A0ABT9GW83_9GAMM</name>
<feature type="domain" description="Glycoside hydrolase family 3 C-terminal" evidence="4">
    <location>
        <begin position="423"/>
        <end position="637"/>
    </location>
</feature>
<dbReference type="Proteomes" id="UP001231616">
    <property type="component" value="Unassembled WGS sequence"/>
</dbReference>
<dbReference type="InterPro" id="IPR002772">
    <property type="entry name" value="Glyco_hydro_3_C"/>
</dbReference>
<evidence type="ECO:0000259" key="3">
    <source>
        <dbReference type="Pfam" id="PF00933"/>
    </source>
</evidence>
<sequence length="855" mass="93894">MSFFPKRFTPTIVTLSTVLVAASCFASGEDSASWPRVPSALQIDPVIEQKIDSLLAEMTIEQKVAQLIQPEIGYLTVEHMRQYGFGSYLNGGNTAPYGNKRADVATWLQLADAMYLASIDSSLDGSSIPTIWGTDAMHGHSNVYGATLFPHNIGLGAARDPELIRMIGEATAKEVAVTGIEWTFAPTVAVVRDDRWGRTYESYSEDPEIVADYAGPMVTGLQGELGESFLQKHYRIATAKHFIGDGGTENGLDRGDTLLDETRLREIHAAGYYTAIATGVQSVMASFNSWNGKRVHGDHYLLTEVLKNQMGFDGFVISDWNAHKFVDGCDLEQCAAAFNAGVDVMMVPEHFEAFYHNTVQQVNDGLIPLDRIDDAVRRFLRAKIRWGAFSRGKPSDRPESLQTQWFNAPEHRELARRAVRQSLVLLKNNEQLLPIAPNSRVLIAGDGADNIAKQAGGWSVSWQGTDNTNADFPNATSIYQGLHQQITAAGGSAELSVDGQFDVKPDVAIVVIGEEPYAEWYGDIQRLEYQYGGKQDLALLQRLQAQDIPVVTVFISGRPLWVNKELNASDAFVAAWLPGSEGQGIADVLLRSKDGTIQYDFSGKLSFSWPKYDDQFLLNVHDDDYDPLFAYGYGLAYADNVTLEPLHEETSPASESTASDGVLLFVRNLADGLLWRLSDSSGEEVTTRASSAVSADGRSVSMQSVNLAYQEDGRKFVWSTDQHHASASLQFSSPELVSKDRNAQLLQMSIRMDQAPMASTAKASVQLDLLCQQSYCARSESLLPLLAGLKRGQWYTIAWPLSCDNKAQVGDEQAETRMVEELLRFNASGEFSLAIAEVALVATANESALLQQCPL</sequence>
<accession>A0ABT9GW83</accession>
<dbReference type="Gene3D" id="3.20.20.300">
    <property type="entry name" value="Glycoside hydrolase, family 3, N-terminal domain"/>
    <property type="match status" value="1"/>
</dbReference>
<dbReference type="GO" id="GO:0016787">
    <property type="term" value="F:hydrolase activity"/>
    <property type="evidence" value="ECO:0007669"/>
    <property type="project" value="UniProtKB-KW"/>
</dbReference>
<dbReference type="InterPro" id="IPR001764">
    <property type="entry name" value="Glyco_hydro_3_N"/>
</dbReference>
<comment type="caution">
    <text evidence="6">The sequence shown here is derived from an EMBL/GenBank/DDBJ whole genome shotgun (WGS) entry which is preliminary data.</text>
</comment>
<dbReference type="SUPFAM" id="SSF52279">
    <property type="entry name" value="Beta-D-glucan exohydrolase, C-terminal domain"/>
    <property type="match status" value="1"/>
</dbReference>
<gene>
    <name evidence="6" type="ORF">Q3O60_03870</name>
</gene>
<dbReference type="EMBL" id="JAUZVZ010000004">
    <property type="protein sequence ID" value="MDP4535323.1"/>
    <property type="molecule type" value="Genomic_DNA"/>
</dbReference>
<evidence type="ECO:0000259" key="4">
    <source>
        <dbReference type="Pfam" id="PF01915"/>
    </source>
</evidence>
<feature type="domain" description="Glycoside hydrolase family 3 N-terminal" evidence="3">
    <location>
        <begin position="59"/>
        <end position="381"/>
    </location>
</feature>
<evidence type="ECO:0000313" key="6">
    <source>
        <dbReference type="EMBL" id="MDP4535323.1"/>
    </source>
</evidence>
<dbReference type="SUPFAM" id="SSF51445">
    <property type="entry name" value="(Trans)glycosidases"/>
    <property type="match status" value="1"/>
</dbReference>
<organism evidence="6 7">
    <name type="scientific">Alkalimonas collagenimarina</name>
    <dbReference type="NCBI Taxonomy" id="400390"/>
    <lineage>
        <taxon>Bacteria</taxon>
        <taxon>Pseudomonadati</taxon>
        <taxon>Pseudomonadota</taxon>
        <taxon>Gammaproteobacteria</taxon>
        <taxon>Alkalimonas</taxon>
    </lineage>
</organism>
<dbReference type="InterPro" id="IPR036881">
    <property type="entry name" value="Glyco_hydro_3_C_sf"/>
</dbReference>
<dbReference type="Gene3D" id="2.60.120.430">
    <property type="entry name" value="Galactose-binding lectin"/>
    <property type="match status" value="1"/>
</dbReference>
<dbReference type="PANTHER" id="PTHR30620">
    <property type="entry name" value="PERIPLASMIC BETA-GLUCOSIDASE-RELATED"/>
    <property type="match status" value="1"/>
</dbReference>
<dbReference type="PROSITE" id="PS51257">
    <property type="entry name" value="PROKAR_LIPOPROTEIN"/>
    <property type="match status" value="1"/>
</dbReference>
<dbReference type="InterPro" id="IPR041443">
    <property type="entry name" value="Exop_C"/>
</dbReference>
<dbReference type="Pfam" id="PF18559">
    <property type="entry name" value="Exop_C"/>
    <property type="match status" value="1"/>
</dbReference>
<evidence type="ECO:0000256" key="1">
    <source>
        <dbReference type="ARBA" id="ARBA00022801"/>
    </source>
</evidence>
<dbReference type="InterPro" id="IPR051915">
    <property type="entry name" value="Cellulose_Degrad_GH3"/>
</dbReference>